<keyword evidence="4" id="KW-0862">Zinc</keyword>
<dbReference type="InterPro" id="IPR001164">
    <property type="entry name" value="ArfGAP_dom"/>
</dbReference>
<dbReference type="Proteomes" id="UP000515125">
    <property type="component" value="Unplaced"/>
</dbReference>
<evidence type="ECO:0000256" key="6">
    <source>
        <dbReference type="SAM" id="MobiDB-lite"/>
    </source>
</evidence>
<evidence type="ECO:0000256" key="5">
    <source>
        <dbReference type="PROSITE-ProRule" id="PRU00288"/>
    </source>
</evidence>
<dbReference type="AlphaFoldDB" id="A0A6P6RZ59"/>
<feature type="region of interest" description="Disordered" evidence="6">
    <location>
        <begin position="173"/>
        <end position="218"/>
    </location>
</feature>
<evidence type="ECO:0000259" key="7">
    <source>
        <dbReference type="PROSITE" id="PS50115"/>
    </source>
</evidence>
<keyword evidence="1" id="KW-0343">GTPase activation</keyword>
<proteinExistence type="predicted"/>
<dbReference type="Gene3D" id="1.10.220.150">
    <property type="entry name" value="Arf GTPase activating protein"/>
    <property type="match status" value="1"/>
</dbReference>
<dbReference type="OrthoDB" id="10266696at2759"/>
<accession>A0A6P6RZ59</accession>
<dbReference type="SUPFAM" id="SSF57863">
    <property type="entry name" value="ArfGap/RecO-like zinc finger"/>
    <property type="match status" value="1"/>
</dbReference>
<dbReference type="PRINTS" id="PR00405">
    <property type="entry name" value="REVINTRACTNG"/>
</dbReference>
<dbReference type="PROSITE" id="PS50115">
    <property type="entry name" value="ARFGAP"/>
    <property type="match status" value="1"/>
</dbReference>
<feature type="region of interest" description="Disordered" evidence="6">
    <location>
        <begin position="257"/>
        <end position="278"/>
    </location>
</feature>
<reference evidence="9" key="1">
    <citation type="submission" date="2025-08" db="UniProtKB">
        <authorList>
            <consortium name="RefSeq"/>
        </authorList>
    </citation>
    <scope>IDENTIFICATION</scope>
</reference>
<feature type="region of interest" description="Disordered" evidence="6">
    <location>
        <begin position="311"/>
        <end position="350"/>
    </location>
</feature>
<dbReference type="PANTHER" id="PTHR45686">
    <property type="entry name" value="ADP-RIBOSYLATION FACTOR GTPASE ACTIVATING PROTEIN 3, ISOFORM H-RELATED"/>
    <property type="match status" value="1"/>
</dbReference>
<dbReference type="SMART" id="SM00105">
    <property type="entry name" value="ArfGap"/>
    <property type="match status" value="1"/>
</dbReference>
<sequence length="485" mass="51016">MDGQSQTAAIAAAAAAAATASSADTAAARKRLALLYQQLAVDDRRYVSETDRDEIFRRLRKDNRMCFDCSSRNPTWISLTHAIYVCLTCSGKHRRLGTHLSFVRSTEMDKIYPEQLFRMELGGNRRAHDFLREHGADLSQPLDYHGKLAAKHRQMLDRLVSSEMQSIGWIPGAPQEGAGMPVQQKATTAASYAQQQPQQPVQECHSIKGHGASPEASVKPYGQPLATAAVPAAVVAAMPAAAAPVVPSPTPVSMPTATVGAARPGLGDPSWGGFPRPSGAVKGVRSRKLEMDFDFEKEAALLAAKQRAAAQGTAYSPGPSSPPSLHQQPAARSGASMNSNSNSSSNGISNAPYAAPARNFGSNGATALGHSASAGGDYGTSGISASGASGSNSNRFSGAKSISSAQYFNDEESAPPVAAVPIDPSRTAIGSDEIFGRSTSNRRGWEDQSAARVEALRMHAQQGWQQLSQAGSDAISKAREWLAGT</sequence>
<evidence type="ECO:0000256" key="1">
    <source>
        <dbReference type="ARBA" id="ARBA00022468"/>
    </source>
</evidence>
<feature type="compositionally biased region" description="Low complexity" evidence="6">
    <location>
        <begin position="330"/>
        <end position="350"/>
    </location>
</feature>
<dbReference type="GeneID" id="34622299"/>
<dbReference type="GO" id="GO:0008270">
    <property type="term" value="F:zinc ion binding"/>
    <property type="evidence" value="ECO:0007669"/>
    <property type="project" value="UniProtKB-KW"/>
</dbReference>
<organism evidence="8 9">
    <name type="scientific">Cyclospora cayetanensis</name>
    <dbReference type="NCBI Taxonomy" id="88456"/>
    <lineage>
        <taxon>Eukaryota</taxon>
        <taxon>Sar</taxon>
        <taxon>Alveolata</taxon>
        <taxon>Apicomplexa</taxon>
        <taxon>Conoidasida</taxon>
        <taxon>Coccidia</taxon>
        <taxon>Eucoccidiorida</taxon>
        <taxon>Eimeriorina</taxon>
        <taxon>Eimeriidae</taxon>
        <taxon>Cyclospora</taxon>
    </lineage>
</organism>
<keyword evidence="8" id="KW-1185">Reference proteome</keyword>
<dbReference type="GO" id="GO:0048205">
    <property type="term" value="P:COPI coating of Golgi vesicle"/>
    <property type="evidence" value="ECO:0007669"/>
    <property type="project" value="TreeGrafter"/>
</dbReference>
<gene>
    <name evidence="9" type="primary">LOC34622299</name>
</gene>
<dbReference type="GO" id="GO:0005096">
    <property type="term" value="F:GTPase activator activity"/>
    <property type="evidence" value="ECO:0007669"/>
    <property type="project" value="UniProtKB-KW"/>
</dbReference>
<feature type="domain" description="Arf-GAP" evidence="7">
    <location>
        <begin position="53"/>
        <end position="154"/>
    </location>
</feature>
<dbReference type="RefSeq" id="XP_026193143.1">
    <property type="nucleotide sequence ID" value="XM_026337358.1"/>
</dbReference>
<evidence type="ECO:0000256" key="3">
    <source>
        <dbReference type="ARBA" id="ARBA00022771"/>
    </source>
</evidence>
<evidence type="ECO:0000256" key="2">
    <source>
        <dbReference type="ARBA" id="ARBA00022723"/>
    </source>
</evidence>
<evidence type="ECO:0000256" key="4">
    <source>
        <dbReference type="ARBA" id="ARBA00022833"/>
    </source>
</evidence>
<keyword evidence="2" id="KW-0479">Metal-binding</keyword>
<name>A0A6P6RZ59_9EIME</name>
<evidence type="ECO:0000313" key="9">
    <source>
        <dbReference type="RefSeq" id="XP_026193143.1"/>
    </source>
</evidence>
<protein>
    <submittedName>
        <fullName evidence="9">Probable ADP-ribosylation factor GTPase-activating protein AGD9</fullName>
    </submittedName>
</protein>
<dbReference type="Pfam" id="PF01412">
    <property type="entry name" value="ArfGap"/>
    <property type="match status" value="1"/>
</dbReference>
<keyword evidence="3 5" id="KW-0863">Zinc-finger</keyword>
<evidence type="ECO:0000313" key="8">
    <source>
        <dbReference type="Proteomes" id="UP000515125"/>
    </source>
</evidence>
<dbReference type="CDD" id="cd08831">
    <property type="entry name" value="ArfGap_ArfGap2_3_like"/>
    <property type="match status" value="1"/>
</dbReference>
<dbReference type="InterPro" id="IPR037278">
    <property type="entry name" value="ARFGAP/RecO"/>
</dbReference>
<feature type="compositionally biased region" description="Low complexity" evidence="6">
    <location>
        <begin position="183"/>
        <end position="202"/>
    </location>
</feature>
<dbReference type="InterPro" id="IPR038508">
    <property type="entry name" value="ArfGAP_dom_sf"/>
</dbReference>
<dbReference type="PANTHER" id="PTHR45686:SF4">
    <property type="entry name" value="ADP-RIBOSYLATION FACTOR GTPASE ACTIVATING PROTEIN 3, ISOFORM H"/>
    <property type="match status" value="1"/>
</dbReference>
<dbReference type="GO" id="GO:0000139">
    <property type="term" value="C:Golgi membrane"/>
    <property type="evidence" value="ECO:0007669"/>
    <property type="project" value="GOC"/>
</dbReference>